<name>A0ACB0F5B0_RANTA</name>
<accession>A0ACB0F5B0</accession>
<sequence length="301" mass="32547">MKCSRHQPARVGQRLLTLPALGVSAAVASRRLSSPGWSMANTSRDRRQRLQTANKRSRGRWAPRPARAEPRQGGRNSRRDGGRLPGPTRHAYMPGNCTPRGSRAGGELRRVPAARRGRTPCAREVQVGRGCGVSGRREREAENGHPGTAGREKAPRKRGSPARGRQRLGCARGGRWRRSPRRGPRGAAPDSAGAGVARGSRGRDLPPRPGLRSSPRSPSIQDNGDLLLRAPGASSLNISCLLPPSKYLPRCFCSVLPPSPVTRLPPPLLRHAPSPARGDCPWSRVGRGPRGPDRRRRSPSP</sequence>
<reference evidence="1" key="1">
    <citation type="submission" date="2023-05" db="EMBL/GenBank/DDBJ databases">
        <authorList>
            <consortium name="ELIXIR-Norway"/>
        </authorList>
    </citation>
    <scope>NUCLEOTIDE SEQUENCE</scope>
</reference>
<evidence type="ECO:0000313" key="1">
    <source>
        <dbReference type="EMBL" id="CAI9708287.1"/>
    </source>
</evidence>
<gene>
    <name evidence="1" type="ORF">MRATA1EN3_LOCUS19500</name>
</gene>
<organism evidence="1 2">
    <name type="scientific">Rangifer tarandus platyrhynchus</name>
    <name type="common">Svalbard reindeer</name>
    <dbReference type="NCBI Taxonomy" id="3082113"/>
    <lineage>
        <taxon>Eukaryota</taxon>
        <taxon>Metazoa</taxon>
        <taxon>Chordata</taxon>
        <taxon>Craniata</taxon>
        <taxon>Vertebrata</taxon>
        <taxon>Euteleostomi</taxon>
        <taxon>Mammalia</taxon>
        <taxon>Eutheria</taxon>
        <taxon>Laurasiatheria</taxon>
        <taxon>Artiodactyla</taxon>
        <taxon>Ruminantia</taxon>
        <taxon>Pecora</taxon>
        <taxon>Cervidae</taxon>
        <taxon>Odocoileinae</taxon>
        <taxon>Rangifer</taxon>
    </lineage>
</organism>
<protein>
    <submittedName>
        <fullName evidence="1">Uncharacterized protein</fullName>
    </submittedName>
</protein>
<proteinExistence type="predicted"/>
<dbReference type="EMBL" id="OX596116">
    <property type="protein sequence ID" value="CAI9708287.1"/>
    <property type="molecule type" value="Genomic_DNA"/>
</dbReference>
<dbReference type="Proteomes" id="UP001162501">
    <property type="component" value="Chromosome 32"/>
</dbReference>
<evidence type="ECO:0000313" key="2">
    <source>
        <dbReference type="Proteomes" id="UP001162501"/>
    </source>
</evidence>